<dbReference type="Gene3D" id="3.40.1010.10">
    <property type="entry name" value="Cobalt-precorrin-4 Transmethylase, Domain 1"/>
    <property type="match status" value="1"/>
</dbReference>
<keyword evidence="3" id="KW-0949">S-adenosyl-L-methionine</keyword>
<dbReference type="OrthoDB" id="9815856at2"/>
<dbReference type="SUPFAM" id="SSF69618">
    <property type="entry name" value="HemD-like"/>
    <property type="match status" value="1"/>
</dbReference>
<keyword evidence="4" id="KW-0627">Porphyrin biosynthesis</keyword>
<dbReference type="RefSeq" id="WP_091213565.1">
    <property type="nucleotide sequence ID" value="NZ_FNHE01000001.1"/>
</dbReference>
<dbReference type="InterPro" id="IPR014776">
    <property type="entry name" value="4pyrrole_Mease_sub2"/>
</dbReference>
<dbReference type="InterPro" id="IPR003754">
    <property type="entry name" value="4pyrrol_synth_uPrphyn_synth"/>
</dbReference>
<dbReference type="InterPro" id="IPR050161">
    <property type="entry name" value="Siro_Cobalamin_biosynth"/>
</dbReference>
<evidence type="ECO:0000259" key="5">
    <source>
        <dbReference type="Pfam" id="PF00590"/>
    </source>
</evidence>
<dbReference type="Proteomes" id="UP000198680">
    <property type="component" value="Unassembled WGS sequence"/>
</dbReference>
<dbReference type="InterPro" id="IPR035996">
    <property type="entry name" value="4pyrrol_Methylase_sf"/>
</dbReference>
<dbReference type="GO" id="GO:0019354">
    <property type="term" value="P:siroheme biosynthetic process"/>
    <property type="evidence" value="ECO:0007669"/>
    <property type="project" value="TreeGrafter"/>
</dbReference>
<proteinExistence type="predicted"/>
<dbReference type="Pfam" id="PF00590">
    <property type="entry name" value="TP_methylase"/>
    <property type="match status" value="1"/>
</dbReference>
<keyword evidence="8" id="KW-1185">Reference proteome</keyword>
<sequence length="513" mass="52257">MTRKNGAAAGRVVFVGAGPGDPGMLTARATAALASADTVIVDPDVAPAVTEAVRADRPELELTAAAGEPVEVAKAAVAAAKSGGTVVRLVAGDPFTSDDVVKEVLAVGRTSVGFDVVPGVASATAVPAFAGVALGGTSLSADLRDGEADLAALAAAAKSLDAPLVLQGNAEDLPDAAARLVEGGLSGSTPVVVTTGGSGTGQKSVVAKLAAVAEKTAGLDALSGPVVATVGSVVDKRARLSWWESRPLFGWRVLVPRTKDQAGEMSDRLRSYGAVPVEVPTIAVEPPRSPAQMDRAIKGLVTGRYGWIVFTSVNAVKAVREKFVELGLDARAFAGVKVACVGESTADAVRAFGIVPELLPTGQQSSEGLLADFPEYDDVLDPINRVLLPRADIATETLAAGLQERGWEIDDVTAYRTVRAAPPPAPVREAIKGGGFDAVCFTSSSTVRNLVGIAGKPHAKTVVAVIGPQTAATAQEFGLRVDVQPETAAVGPLVDALAEHALSLREAEGGEER</sequence>
<dbReference type="GO" id="GO:0004852">
    <property type="term" value="F:uroporphyrinogen-III synthase activity"/>
    <property type="evidence" value="ECO:0007669"/>
    <property type="project" value="InterPro"/>
</dbReference>
<dbReference type="Gene3D" id="3.40.50.10090">
    <property type="match status" value="2"/>
</dbReference>
<gene>
    <name evidence="7" type="ORF">SAMN05660642_00644</name>
</gene>
<evidence type="ECO:0000259" key="6">
    <source>
        <dbReference type="Pfam" id="PF02602"/>
    </source>
</evidence>
<accession>A0A1G9LYN9</accession>
<dbReference type="InterPro" id="IPR014777">
    <property type="entry name" value="4pyrrole_Mease_sub1"/>
</dbReference>
<dbReference type="FunFam" id="3.40.50.10090:FF:000001">
    <property type="entry name" value="Bifunctional uroporphyrinogen-III C-methyltransferase/uroporphyrinogen-III synthase"/>
    <property type="match status" value="1"/>
</dbReference>
<protein>
    <submittedName>
        <fullName evidence="7">Uroporphyrinogen-III synthase /uroporphyrinogen-III C-methyltransferase</fullName>
    </submittedName>
</protein>
<dbReference type="AlphaFoldDB" id="A0A1G9LYN9"/>
<evidence type="ECO:0000256" key="1">
    <source>
        <dbReference type="ARBA" id="ARBA00022603"/>
    </source>
</evidence>
<dbReference type="FunFam" id="3.40.50.10090:FF:000002">
    <property type="entry name" value="Bifunctional uroporphyrinogen-III C-methyltransferase/uroporphyrinogen-III synthase"/>
    <property type="match status" value="1"/>
</dbReference>
<evidence type="ECO:0000256" key="3">
    <source>
        <dbReference type="ARBA" id="ARBA00022691"/>
    </source>
</evidence>
<dbReference type="Gene3D" id="3.30.950.10">
    <property type="entry name" value="Methyltransferase, Cobalt-precorrin-4 Transmethylase, Domain 2"/>
    <property type="match status" value="1"/>
</dbReference>
<dbReference type="PANTHER" id="PTHR45790">
    <property type="entry name" value="SIROHEME SYNTHASE-RELATED"/>
    <property type="match status" value="1"/>
</dbReference>
<dbReference type="GO" id="GO:0004851">
    <property type="term" value="F:uroporphyrin-III C-methyltransferase activity"/>
    <property type="evidence" value="ECO:0007669"/>
    <property type="project" value="TreeGrafter"/>
</dbReference>
<dbReference type="Pfam" id="PF02602">
    <property type="entry name" value="HEM4"/>
    <property type="match status" value="1"/>
</dbReference>
<evidence type="ECO:0000256" key="2">
    <source>
        <dbReference type="ARBA" id="ARBA00022679"/>
    </source>
</evidence>
<dbReference type="PANTHER" id="PTHR45790:SF3">
    <property type="entry name" value="S-ADENOSYL-L-METHIONINE-DEPENDENT UROPORPHYRINOGEN III METHYLTRANSFERASE, CHLOROPLASTIC"/>
    <property type="match status" value="1"/>
</dbReference>
<evidence type="ECO:0000313" key="8">
    <source>
        <dbReference type="Proteomes" id="UP000198680"/>
    </source>
</evidence>
<keyword evidence="1 7" id="KW-0489">Methyltransferase</keyword>
<evidence type="ECO:0000256" key="4">
    <source>
        <dbReference type="ARBA" id="ARBA00023244"/>
    </source>
</evidence>
<evidence type="ECO:0000313" key="7">
    <source>
        <dbReference type="EMBL" id="SDL67043.1"/>
    </source>
</evidence>
<dbReference type="CDD" id="cd06578">
    <property type="entry name" value="HemD"/>
    <property type="match status" value="1"/>
</dbReference>
<reference evidence="8" key="1">
    <citation type="submission" date="2016-10" db="EMBL/GenBank/DDBJ databases">
        <authorList>
            <person name="Varghese N."/>
            <person name="Submissions S."/>
        </authorList>
    </citation>
    <scope>NUCLEOTIDE SEQUENCE [LARGE SCALE GENOMIC DNA]</scope>
    <source>
        <strain evidence="8">DSM 45419</strain>
    </source>
</reference>
<dbReference type="InterPro" id="IPR036108">
    <property type="entry name" value="4pyrrol_syn_uPrphyn_synt_sf"/>
</dbReference>
<dbReference type="SUPFAM" id="SSF53790">
    <property type="entry name" value="Tetrapyrrole methylase"/>
    <property type="match status" value="1"/>
</dbReference>
<dbReference type="InterPro" id="IPR000878">
    <property type="entry name" value="4pyrrol_Mease"/>
</dbReference>
<organism evidence="7 8">
    <name type="scientific">Geodermatophilus siccatus</name>
    <dbReference type="NCBI Taxonomy" id="1137991"/>
    <lineage>
        <taxon>Bacteria</taxon>
        <taxon>Bacillati</taxon>
        <taxon>Actinomycetota</taxon>
        <taxon>Actinomycetes</taxon>
        <taxon>Geodermatophilales</taxon>
        <taxon>Geodermatophilaceae</taxon>
        <taxon>Geodermatophilus</taxon>
    </lineage>
</organism>
<dbReference type="GO" id="GO:0032259">
    <property type="term" value="P:methylation"/>
    <property type="evidence" value="ECO:0007669"/>
    <property type="project" value="UniProtKB-KW"/>
</dbReference>
<feature type="domain" description="Tetrapyrrole biosynthesis uroporphyrinogen III synthase" evidence="6">
    <location>
        <begin position="264"/>
        <end position="494"/>
    </location>
</feature>
<name>A0A1G9LYN9_9ACTN</name>
<dbReference type="STRING" id="1137991.SAMN05660642_00644"/>
<feature type="domain" description="Tetrapyrrole methylase" evidence="5">
    <location>
        <begin position="11"/>
        <end position="212"/>
    </location>
</feature>
<dbReference type="EMBL" id="FNHE01000001">
    <property type="protein sequence ID" value="SDL67043.1"/>
    <property type="molecule type" value="Genomic_DNA"/>
</dbReference>
<keyword evidence="2 7" id="KW-0808">Transferase</keyword>